<gene>
    <name evidence="1" type="ORF">NXT3_CH01848</name>
</gene>
<dbReference type="Proteomes" id="UP000239340">
    <property type="component" value="Chromosome"/>
</dbReference>
<organism evidence="1 2">
    <name type="scientific">Rhizobium fredii</name>
    <name type="common">Sinorhizobium fredii</name>
    <dbReference type="NCBI Taxonomy" id="380"/>
    <lineage>
        <taxon>Bacteria</taxon>
        <taxon>Pseudomonadati</taxon>
        <taxon>Pseudomonadota</taxon>
        <taxon>Alphaproteobacteria</taxon>
        <taxon>Hyphomicrobiales</taxon>
        <taxon>Rhizobiaceae</taxon>
        <taxon>Sinorhizobium/Ensifer group</taxon>
        <taxon>Sinorhizobium</taxon>
    </lineage>
</organism>
<evidence type="ECO:0000313" key="1">
    <source>
        <dbReference type="EMBL" id="AUX76416.1"/>
    </source>
</evidence>
<reference evidence="1 2" key="1">
    <citation type="submission" date="2017-10" db="EMBL/GenBank/DDBJ databases">
        <title>Analysis of the genome sequences of Rhizobium populations associated to common bean (phaseolus vulgaris).</title>
        <authorList>
            <person name="Bustos P."/>
            <person name="Santamaria R.I."/>
            <person name="Miranda-Sanchez F."/>
            <person name="Perez-Carrascal O."/>
            <person name="Juarez S."/>
            <person name="Lozano L."/>
            <person name="Martinez-Flores I."/>
            <person name="Vinuesa P."/>
            <person name="Martinez-Romero E."/>
            <person name="Cevallos M.A."/>
            <person name="Romero D."/>
            <person name="Davila G."/>
            <person name="Gonzalez V."/>
        </authorList>
    </citation>
    <scope>NUCLEOTIDE SEQUENCE [LARGE SCALE GENOMIC DNA]</scope>
    <source>
        <strain evidence="1 2">NXT3</strain>
    </source>
</reference>
<sequence>MGWIPDDVIEEMRGSHQLGIFLRVDTDPALHMWFGVHDIQTGFDSIDPDGTVYLGGGVLQGVPTLEVLVNGTADSVEFTVSGIDPATGGKMLDSLPPLRGAAVQLGLTTLDQYYQPMSKIIPIWTGTASHVSESSPMVTANESPSLTLALSVVSGETTRSRASRSLWSAPHQKAISPTDLFCDGTARLSRGVQPVWPHYT</sequence>
<dbReference type="EMBL" id="CP024307">
    <property type="protein sequence ID" value="AUX76416.1"/>
    <property type="molecule type" value="Genomic_DNA"/>
</dbReference>
<protein>
    <submittedName>
        <fullName evidence="1">Uncharacterized protein</fullName>
    </submittedName>
</protein>
<dbReference type="AlphaFoldDB" id="A0A2L0H4K1"/>
<name>A0A2L0H4K1_RHIFR</name>
<proteinExistence type="predicted"/>
<accession>A0A2L0H4K1</accession>
<evidence type="ECO:0000313" key="2">
    <source>
        <dbReference type="Proteomes" id="UP000239340"/>
    </source>
</evidence>
<dbReference type="RefSeq" id="WP_104839227.1">
    <property type="nucleotide sequence ID" value="NZ_CP024307.1"/>
</dbReference>